<dbReference type="PROSITE" id="PS51257">
    <property type="entry name" value="PROKAR_LIPOPROTEIN"/>
    <property type="match status" value="1"/>
</dbReference>
<evidence type="ECO:0000256" key="1">
    <source>
        <dbReference type="SAM" id="SignalP"/>
    </source>
</evidence>
<name>A0ABW2GDE2_9ACTN</name>
<gene>
    <name evidence="2" type="ORF">ACFQLX_00955</name>
</gene>
<reference evidence="3" key="1">
    <citation type="journal article" date="2019" name="Int. J. Syst. Evol. Microbiol.">
        <title>The Global Catalogue of Microorganisms (GCM) 10K type strain sequencing project: providing services to taxonomists for standard genome sequencing and annotation.</title>
        <authorList>
            <consortium name="The Broad Institute Genomics Platform"/>
            <consortium name="The Broad Institute Genome Sequencing Center for Infectious Disease"/>
            <person name="Wu L."/>
            <person name="Ma J."/>
        </authorList>
    </citation>
    <scope>NUCLEOTIDE SEQUENCE [LARGE SCALE GENOMIC DNA]</scope>
    <source>
        <strain evidence="3">CGMCC 1.13681</strain>
    </source>
</reference>
<evidence type="ECO:0000313" key="2">
    <source>
        <dbReference type="EMBL" id="MFC7216747.1"/>
    </source>
</evidence>
<accession>A0ABW2GDE2</accession>
<protein>
    <recommendedName>
        <fullName evidence="4">Lipoprotein</fullName>
    </recommendedName>
</protein>
<feature type="chain" id="PRO_5045142781" description="Lipoprotein" evidence="1">
    <location>
        <begin position="24"/>
        <end position="415"/>
    </location>
</feature>
<dbReference type="EMBL" id="JBHSZO010000001">
    <property type="protein sequence ID" value="MFC7216747.1"/>
    <property type="molecule type" value="Genomic_DNA"/>
</dbReference>
<sequence>MHRLNRPSAAALALLLGCLTLLGVGGCTDPGPARASREAVQALLDRRARALLARDEAGFLGGVDPRARGYRAREAALFRNLAEVPLASWHYRLTAPPRPDTGGRARARVEVGYRLRGYDAAPVRVAQQLLLTERGGRWYVTGTAPGGEGRGQLWDQGPVLVERGPRSLVLGVGRGAADRARLREIGRVADRSVPAVERAWDGRWGRRVVVLVPGTLDGMADLLDAPAAGYQGIAAVTTGESAASGPPGAASADRVVLNPEAYGRLGEVGRRIVLTHEAAHVATRSATSAATPLWLSEGFADWAGYLGESGDARKAAPELTDALARGEVPAHLPTDADFRFDGSADRLAQAYEQSWLACRLIAERWGPQALRGVYRSVGADAAPGDAVERALRLRLGIGRAELVRLWQRYLRERLG</sequence>
<dbReference type="RefSeq" id="WP_386410572.1">
    <property type="nucleotide sequence ID" value="NZ_JBHSZO010000001.1"/>
</dbReference>
<keyword evidence="3" id="KW-1185">Reference proteome</keyword>
<keyword evidence="1" id="KW-0732">Signal</keyword>
<evidence type="ECO:0000313" key="3">
    <source>
        <dbReference type="Proteomes" id="UP001596413"/>
    </source>
</evidence>
<organism evidence="2 3">
    <name type="scientific">Streptomyces polyrhachis</name>
    <dbReference type="NCBI Taxonomy" id="1282885"/>
    <lineage>
        <taxon>Bacteria</taxon>
        <taxon>Bacillati</taxon>
        <taxon>Actinomycetota</taxon>
        <taxon>Actinomycetes</taxon>
        <taxon>Kitasatosporales</taxon>
        <taxon>Streptomycetaceae</taxon>
        <taxon>Streptomyces</taxon>
    </lineage>
</organism>
<evidence type="ECO:0008006" key="4">
    <source>
        <dbReference type="Google" id="ProtNLM"/>
    </source>
</evidence>
<proteinExistence type="predicted"/>
<comment type="caution">
    <text evidence="2">The sequence shown here is derived from an EMBL/GenBank/DDBJ whole genome shotgun (WGS) entry which is preliminary data.</text>
</comment>
<feature type="signal peptide" evidence="1">
    <location>
        <begin position="1"/>
        <end position="23"/>
    </location>
</feature>
<dbReference type="Proteomes" id="UP001596413">
    <property type="component" value="Unassembled WGS sequence"/>
</dbReference>